<accession>A0A1V6YZX9</accession>
<dbReference type="STRING" id="60175.A0A1V6YZX9"/>
<dbReference type="AlphaFoldDB" id="A0A1V6YZX9"/>
<gene>
    <name evidence="1" type="ORF">PENNAL_c0006G10372</name>
</gene>
<comment type="caution">
    <text evidence="1">The sequence shown here is derived from an EMBL/GenBank/DDBJ whole genome shotgun (WGS) entry which is preliminary data.</text>
</comment>
<reference evidence="2" key="1">
    <citation type="journal article" date="2017" name="Nat. Microbiol.">
        <title>Global analysis of biosynthetic gene clusters reveals vast potential of secondary metabolite production in Penicillium species.</title>
        <authorList>
            <person name="Nielsen J.C."/>
            <person name="Grijseels S."/>
            <person name="Prigent S."/>
            <person name="Ji B."/>
            <person name="Dainat J."/>
            <person name="Nielsen K.F."/>
            <person name="Frisvad J.C."/>
            <person name="Workman M."/>
            <person name="Nielsen J."/>
        </authorList>
    </citation>
    <scope>NUCLEOTIDE SEQUENCE [LARGE SCALE GENOMIC DNA]</scope>
    <source>
        <strain evidence="2">IBT 13039</strain>
    </source>
</reference>
<proteinExistence type="predicted"/>
<keyword evidence="2" id="KW-1185">Reference proteome</keyword>
<name>A0A1V6YZX9_PENNA</name>
<dbReference type="Proteomes" id="UP000191691">
    <property type="component" value="Unassembled WGS sequence"/>
</dbReference>
<evidence type="ECO:0008006" key="3">
    <source>
        <dbReference type="Google" id="ProtNLM"/>
    </source>
</evidence>
<organism evidence="1 2">
    <name type="scientific">Penicillium nalgiovense</name>
    <dbReference type="NCBI Taxonomy" id="60175"/>
    <lineage>
        <taxon>Eukaryota</taxon>
        <taxon>Fungi</taxon>
        <taxon>Dikarya</taxon>
        <taxon>Ascomycota</taxon>
        <taxon>Pezizomycotina</taxon>
        <taxon>Eurotiomycetes</taxon>
        <taxon>Eurotiomycetidae</taxon>
        <taxon>Eurotiales</taxon>
        <taxon>Aspergillaceae</taxon>
        <taxon>Penicillium</taxon>
    </lineage>
</organism>
<evidence type="ECO:0000313" key="2">
    <source>
        <dbReference type="Proteomes" id="UP000191691"/>
    </source>
</evidence>
<evidence type="ECO:0000313" key="1">
    <source>
        <dbReference type="EMBL" id="OQE92989.1"/>
    </source>
</evidence>
<dbReference type="EMBL" id="MOOB01000006">
    <property type="protein sequence ID" value="OQE92989.1"/>
    <property type="molecule type" value="Genomic_DNA"/>
</dbReference>
<protein>
    <recommendedName>
        <fullName evidence="3">Glycosyltransferase family 28 N-terminal domain-containing protein</fullName>
    </recommendedName>
</protein>
<sequence>MSHSQVHPSRKILLVVTTGGFHTSPVLEIGRVLAERDHQIEFATLEKATMASSIRLTSPANQTISSLSTLSLGWRSRATYLQPLLL</sequence>